<dbReference type="InterPro" id="IPR045733">
    <property type="entry name" value="DUF6087"/>
</dbReference>
<dbReference type="Pfam" id="PF19565">
    <property type="entry name" value="DUF6087"/>
    <property type="match status" value="1"/>
</dbReference>
<evidence type="ECO:0000313" key="2">
    <source>
        <dbReference type="Proteomes" id="UP000620156"/>
    </source>
</evidence>
<reference evidence="1" key="2">
    <citation type="submission" date="2020-09" db="EMBL/GenBank/DDBJ databases">
        <authorList>
            <person name="Sun Q."/>
            <person name="Ohkuma M."/>
        </authorList>
    </citation>
    <scope>NUCLEOTIDE SEQUENCE</scope>
    <source>
        <strain evidence="1">JCM 3131</strain>
    </source>
</reference>
<sequence length="80" mass="9111">MSKASEERFGQRLLQRTYQPGRMRAVTLVPGPPRAAHLVPDAPRAVLRWDGERWKLVAVVADLATAQERMRPKRPGPEPW</sequence>
<dbReference type="AlphaFoldDB" id="A0A918BTX2"/>
<keyword evidence="2" id="KW-1185">Reference proteome</keyword>
<dbReference type="EMBL" id="BMQK01000032">
    <property type="protein sequence ID" value="GGQ89538.1"/>
    <property type="molecule type" value="Genomic_DNA"/>
</dbReference>
<name>A0A918BTX2_9ACTN</name>
<gene>
    <name evidence="1" type="ORF">GCM10010145_68840</name>
</gene>
<dbReference type="Proteomes" id="UP000620156">
    <property type="component" value="Unassembled WGS sequence"/>
</dbReference>
<proteinExistence type="predicted"/>
<protein>
    <submittedName>
        <fullName evidence="1">Uncharacterized protein</fullName>
    </submittedName>
</protein>
<reference evidence="1" key="1">
    <citation type="journal article" date="2014" name="Int. J. Syst. Evol. Microbiol.">
        <title>Complete genome sequence of Corynebacterium casei LMG S-19264T (=DSM 44701T), isolated from a smear-ripened cheese.</title>
        <authorList>
            <consortium name="US DOE Joint Genome Institute (JGI-PGF)"/>
            <person name="Walter F."/>
            <person name="Albersmeier A."/>
            <person name="Kalinowski J."/>
            <person name="Ruckert C."/>
        </authorList>
    </citation>
    <scope>NUCLEOTIDE SEQUENCE</scope>
    <source>
        <strain evidence="1">JCM 3131</strain>
    </source>
</reference>
<dbReference type="RefSeq" id="WP_189220817.1">
    <property type="nucleotide sequence ID" value="NZ_BMQK01000032.1"/>
</dbReference>
<organism evidence="1 2">
    <name type="scientific">Streptomyces ruber</name>
    <dbReference type="NCBI Taxonomy" id="83378"/>
    <lineage>
        <taxon>Bacteria</taxon>
        <taxon>Bacillati</taxon>
        <taxon>Actinomycetota</taxon>
        <taxon>Actinomycetes</taxon>
        <taxon>Kitasatosporales</taxon>
        <taxon>Streptomycetaceae</taxon>
        <taxon>Streptomyces</taxon>
    </lineage>
</organism>
<comment type="caution">
    <text evidence="1">The sequence shown here is derived from an EMBL/GenBank/DDBJ whole genome shotgun (WGS) entry which is preliminary data.</text>
</comment>
<accession>A0A918BTX2</accession>
<evidence type="ECO:0000313" key="1">
    <source>
        <dbReference type="EMBL" id="GGQ89538.1"/>
    </source>
</evidence>